<feature type="compositionally biased region" description="Basic and acidic residues" evidence="1">
    <location>
        <begin position="142"/>
        <end position="153"/>
    </location>
</feature>
<feature type="transmembrane region" description="Helical" evidence="2">
    <location>
        <begin position="331"/>
        <end position="352"/>
    </location>
</feature>
<reference evidence="6" key="2">
    <citation type="submission" date="2016-04" db="EMBL/GenBank/DDBJ databases">
        <authorList>
            <person name="Guldener U."/>
            <person name="Guldener U."/>
        </authorList>
    </citation>
    <scope>NUCLEOTIDE SEQUENCE [LARGE SCALE GENOMIC DNA]</scope>
    <source>
        <strain evidence="6">UB2112</strain>
    </source>
</reference>
<dbReference type="Proteomes" id="UP000658997">
    <property type="component" value="Unassembled WGS sequence"/>
</dbReference>
<feature type="region of interest" description="Disordered" evidence="1">
    <location>
        <begin position="211"/>
        <end position="330"/>
    </location>
</feature>
<evidence type="ECO:0000256" key="3">
    <source>
        <dbReference type="SAM" id="SignalP"/>
    </source>
</evidence>
<sequence>MSRIPPTLLLLLAVFLLLSSPIISAHASGDHALQQPSKRSENRPAIEFATTPQEAANERPALIQPQYNQFSPPPTHRGNYHHRHHSGGKGLSKNKLQHWMHKLGLHPTKHQIDQLYSKVNKHDQQHHGGQRGRGKHTSGKGGGDKERGPVWKEVDDEGEEVAQVRPVSAGKMGNLPPGTPRKWDSEEPSDTNKMSSPVAAAVAPLPEPAANTIASPTRAKNDSYPPAPGEVVPSKNNGLDAPVTNIPSNTAASTNMGPMKSGTSGSLNPSATASSTTPEGAGGKPKTVAGIPVVADGDGDMKAPQPQLTNSTSAGGKGNKSGATGKTEAPYGGWTVGGSLLVASLLVVVLFAI</sequence>
<reference evidence="4" key="1">
    <citation type="submission" date="2016-04" db="EMBL/GenBank/DDBJ databases">
        <authorList>
            <person name="Evans L.H."/>
            <person name="Alamgir A."/>
            <person name="Owens N."/>
            <person name="Weber N.D."/>
            <person name="Virtaneva K."/>
            <person name="Barbian K."/>
            <person name="Babar A."/>
            <person name="Rosenke K."/>
        </authorList>
    </citation>
    <scope>NUCLEOTIDE SEQUENCE</scope>
    <source>
        <strain evidence="4">UB2112</strain>
    </source>
</reference>
<accession>A0A1K0HGF0</accession>
<dbReference type="OrthoDB" id="2556574at2759"/>
<feature type="region of interest" description="Disordered" evidence="1">
    <location>
        <begin position="51"/>
        <end position="92"/>
    </location>
</feature>
<keyword evidence="3" id="KW-0732">Signal</keyword>
<feature type="compositionally biased region" description="Basic residues" evidence="1">
    <location>
        <begin position="128"/>
        <end position="138"/>
    </location>
</feature>
<organism evidence="4 6">
    <name type="scientific">Ustilago bromivora</name>
    <dbReference type="NCBI Taxonomy" id="307758"/>
    <lineage>
        <taxon>Eukaryota</taxon>
        <taxon>Fungi</taxon>
        <taxon>Dikarya</taxon>
        <taxon>Basidiomycota</taxon>
        <taxon>Ustilaginomycotina</taxon>
        <taxon>Ustilaginomycetes</taxon>
        <taxon>Ustilaginales</taxon>
        <taxon>Ustilaginaceae</taxon>
        <taxon>Ustilago</taxon>
    </lineage>
</organism>
<proteinExistence type="predicted"/>
<dbReference type="AlphaFoldDB" id="A0A1K0HGF0"/>
<dbReference type="Proteomes" id="UP000179920">
    <property type="component" value="Chromosome XI"/>
</dbReference>
<dbReference type="EMBL" id="ULHB01000001">
    <property type="protein sequence ID" value="SYW73803.1"/>
    <property type="molecule type" value="Genomic_DNA"/>
</dbReference>
<feature type="chain" id="PRO_5038218872" evidence="3">
    <location>
        <begin position="28"/>
        <end position="353"/>
    </location>
</feature>
<keyword evidence="7" id="KW-1185">Reference proteome</keyword>
<evidence type="ECO:0000313" key="4">
    <source>
        <dbReference type="EMBL" id="SAM83676.1"/>
    </source>
</evidence>
<keyword evidence="2" id="KW-0472">Membrane</keyword>
<evidence type="ECO:0000313" key="7">
    <source>
        <dbReference type="Proteomes" id="UP000658997"/>
    </source>
</evidence>
<keyword evidence="2" id="KW-1133">Transmembrane helix</keyword>
<evidence type="ECO:0000256" key="2">
    <source>
        <dbReference type="SAM" id="Phobius"/>
    </source>
</evidence>
<dbReference type="EMBL" id="LT558127">
    <property type="protein sequence ID" value="SAM83676.1"/>
    <property type="molecule type" value="Genomic_DNA"/>
</dbReference>
<keyword evidence="2" id="KW-0812">Transmembrane</keyword>
<evidence type="ECO:0000256" key="1">
    <source>
        <dbReference type="SAM" id="MobiDB-lite"/>
    </source>
</evidence>
<gene>
    <name evidence="5" type="ORF">UBRO2_00078</name>
    <name evidence="4" type="ORF">UBRO_06620</name>
</gene>
<name>A0A1K0HGF0_9BASI</name>
<reference evidence="5" key="3">
    <citation type="submission" date="2018-08" db="EMBL/GenBank/DDBJ databases">
        <authorList>
            <person name="Guldener U."/>
        </authorList>
    </citation>
    <scope>NUCLEOTIDE SEQUENCE</scope>
    <source>
        <strain evidence="5">UB2</strain>
    </source>
</reference>
<feature type="region of interest" description="Disordered" evidence="1">
    <location>
        <begin position="119"/>
        <end position="194"/>
    </location>
</feature>
<evidence type="ECO:0000313" key="6">
    <source>
        <dbReference type="Proteomes" id="UP000179920"/>
    </source>
</evidence>
<evidence type="ECO:0000313" key="5">
    <source>
        <dbReference type="EMBL" id="SYW73803.1"/>
    </source>
</evidence>
<protein>
    <submittedName>
        <fullName evidence="4">Uncharacterized protein</fullName>
    </submittedName>
</protein>
<feature type="compositionally biased region" description="Basic residues" evidence="1">
    <location>
        <begin position="78"/>
        <end position="87"/>
    </location>
</feature>
<feature type="compositionally biased region" description="Polar residues" evidence="1">
    <location>
        <begin position="245"/>
        <end position="278"/>
    </location>
</feature>
<feature type="signal peptide" evidence="3">
    <location>
        <begin position="1"/>
        <end position="27"/>
    </location>
</feature>